<dbReference type="EMBL" id="JAAAIP010000391">
    <property type="protein sequence ID" value="KAG0318069.1"/>
    <property type="molecule type" value="Genomic_DNA"/>
</dbReference>
<protein>
    <submittedName>
        <fullName evidence="1">Uncharacterized protein</fullName>
    </submittedName>
</protein>
<dbReference type="SUPFAM" id="SSF69318">
    <property type="entry name" value="Integrin alpha N-terminal domain"/>
    <property type="match status" value="1"/>
</dbReference>
<reference evidence="1" key="1">
    <citation type="journal article" date="2020" name="Fungal Divers.">
        <title>Resolving the Mortierellaceae phylogeny through synthesis of multi-gene phylogenetics and phylogenomics.</title>
        <authorList>
            <person name="Vandepol N."/>
            <person name="Liber J."/>
            <person name="Desiro A."/>
            <person name="Na H."/>
            <person name="Kennedy M."/>
            <person name="Barry K."/>
            <person name="Grigoriev I.V."/>
            <person name="Miller A.N."/>
            <person name="O'Donnell K."/>
            <person name="Stajich J.E."/>
            <person name="Bonito G."/>
        </authorList>
    </citation>
    <scope>NUCLEOTIDE SEQUENCE</scope>
    <source>
        <strain evidence="1">REB-010B</strain>
    </source>
</reference>
<evidence type="ECO:0000313" key="1">
    <source>
        <dbReference type="EMBL" id="KAG0318069.1"/>
    </source>
</evidence>
<dbReference type="AlphaFoldDB" id="A0A9P6RIJ0"/>
<accession>A0A9P6RIJ0</accession>
<sequence>MAFQNRILSTGTVFNIEDNGVWSFADLNGNGSQDLVYIKTRNTGTGRIEVHGSYRENGFQEHNVHTGTAFAIEDNGTWLMQDWTGDFKADLVYIKTRNTGTGTVEVHVADAASGYQTFVLHTGTCFACEDNGVWTMTKKGDLVYIKTRNCDSNKIEYHVASKASNYQQFTVHEATDFGIEDNGTWCLAPNCDGDFADLYYIKTRSTGGMVEIHAVSASSGWKSRFIAAATCFAPEDNGQWLMVDFTRQHRPDLAYIKTRSTGTGKIEVHIAENGEHDNGDDREFFYKELARVFPESHVSAVKTTVSILSKVPVVNEILGLRD</sequence>
<keyword evidence="2" id="KW-1185">Reference proteome</keyword>
<name>A0A9P6RIJ0_9FUNG</name>
<organism evidence="1 2">
    <name type="scientific">Dissophora globulifera</name>
    <dbReference type="NCBI Taxonomy" id="979702"/>
    <lineage>
        <taxon>Eukaryota</taxon>
        <taxon>Fungi</taxon>
        <taxon>Fungi incertae sedis</taxon>
        <taxon>Mucoromycota</taxon>
        <taxon>Mortierellomycotina</taxon>
        <taxon>Mortierellomycetes</taxon>
        <taxon>Mortierellales</taxon>
        <taxon>Mortierellaceae</taxon>
        <taxon>Dissophora</taxon>
    </lineage>
</organism>
<dbReference type="OrthoDB" id="674604at2759"/>
<dbReference type="InterPro" id="IPR028994">
    <property type="entry name" value="Integrin_alpha_N"/>
</dbReference>
<proteinExistence type="predicted"/>
<dbReference type="Proteomes" id="UP000738325">
    <property type="component" value="Unassembled WGS sequence"/>
</dbReference>
<gene>
    <name evidence="1" type="ORF">BGZ99_005896</name>
</gene>
<evidence type="ECO:0000313" key="2">
    <source>
        <dbReference type="Proteomes" id="UP000738325"/>
    </source>
</evidence>
<comment type="caution">
    <text evidence="1">The sequence shown here is derived from an EMBL/GenBank/DDBJ whole genome shotgun (WGS) entry which is preliminary data.</text>
</comment>